<feature type="domain" description="PUM-HD" evidence="6">
    <location>
        <begin position="183"/>
        <end position="548"/>
    </location>
</feature>
<dbReference type="SMART" id="SM00025">
    <property type="entry name" value="Pumilio"/>
    <property type="match status" value="5"/>
</dbReference>
<dbReference type="InterPro" id="IPR011989">
    <property type="entry name" value="ARM-like"/>
</dbReference>
<dbReference type="PANTHER" id="PTHR13389">
    <property type="entry name" value="PUMILIO HOMOLOG 3"/>
    <property type="match status" value="1"/>
</dbReference>
<sequence>MDGGKPQKKEQSKKRKHGSLPKADSGKLISKKLKPASGNPKNAPKKPSTLFKKGTTLNEEDAKPRARKENASGESDGPRAASSAMDGKPQKKEQSKKRKHISLPKGDASKVIHKKLNSVPGNPKSAPKKPFMLSKKGTKPTVEAKPQARIGNAESKKESRLRAKEVTEARKKKRKRHYTLEQELTRLWEKMRQRNISKEDRSKLVSEALKKIQGKIPEVASSHVTSRVLQTCVKHCTPDERNSVFQELRPHFITLACNTYAVHLVTRMLDNASKKQLADFMSSLHGHVASLLRHMVGSLVVEHAYKLGSLAQKQAFLMELYSPELQIFKDLVSGNEASIADVISKLHLPKSSVLRHMSSVLQPILEKGILDHSIIHRAIVEFLSIADQSSAADVIQQLSSADLVRMMHTRDGSRIAMLCVKHGSAKDRKKIIKGMKGKIEKIARDKFGSMVLVCILSIVDDTKLLSKIIICELEGILKDIVLDQNARRPIMQLLHPICSRYLSPDDLESLNLSIPSLTVKGLSEMDKAESPCALEDGTNAVEPTSEKTKCTLKAQHLNEGGKKDPLRRRQELLVDSGLAEKLLDVCSEMPEELLRSNVGKDVVFEVVCGGADGILSHTLNEKLEALYETIASLASQPKLEEAEEEHILENYHSSRTIRKLVLECPAFARTLYEKALKGYCETWAQGHSLKVISAFWETSDPMVHELINEELQPLADNGILKVASQAKELPKVV</sequence>
<keyword evidence="2" id="KW-0810">Translation regulation</keyword>
<accession>A0AAV0C0S0</accession>
<dbReference type="PANTHER" id="PTHR13389:SF0">
    <property type="entry name" value="PUMILIO HOMOLOG 3"/>
    <property type="match status" value="1"/>
</dbReference>
<dbReference type="GO" id="GO:0003729">
    <property type="term" value="F:mRNA binding"/>
    <property type="evidence" value="ECO:0007669"/>
    <property type="project" value="TreeGrafter"/>
</dbReference>
<dbReference type="GO" id="GO:0006417">
    <property type="term" value="P:regulation of translation"/>
    <property type="evidence" value="ECO:0007669"/>
    <property type="project" value="UniProtKB-KW"/>
</dbReference>
<proteinExistence type="predicted"/>
<evidence type="ECO:0000259" key="6">
    <source>
        <dbReference type="PROSITE" id="PS50303"/>
    </source>
</evidence>
<evidence type="ECO:0000256" key="5">
    <source>
        <dbReference type="SAM" id="MobiDB-lite"/>
    </source>
</evidence>
<evidence type="ECO:0000256" key="3">
    <source>
        <dbReference type="ARBA" id="ARBA00022884"/>
    </source>
</evidence>
<evidence type="ECO:0000256" key="2">
    <source>
        <dbReference type="ARBA" id="ARBA00022845"/>
    </source>
</evidence>
<evidence type="ECO:0000313" key="8">
    <source>
        <dbReference type="Proteomes" id="UP001152523"/>
    </source>
</evidence>
<dbReference type="PROSITE" id="PS50302">
    <property type="entry name" value="PUM"/>
    <property type="match status" value="1"/>
</dbReference>
<feature type="compositionally biased region" description="Basic and acidic residues" evidence="5">
    <location>
        <begin position="154"/>
        <end position="169"/>
    </location>
</feature>
<dbReference type="InterPro" id="IPR016024">
    <property type="entry name" value="ARM-type_fold"/>
</dbReference>
<keyword evidence="8" id="KW-1185">Reference proteome</keyword>
<dbReference type="PROSITE" id="PS50303">
    <property type="entry name" value="PUM_HD"/>
    <property type="match status" value="1"/>
</dbReference>
<dbReference type="InterPro" id="IPR001313">
    <property type="entry name" value="Pumilio_RNA-bd_rpt"/>
</dbReference>
<feature type="compositionally biased region" description="Basic and acidic residues" evidence="5">
    <location>
        <begin position="60"/>
        <end position="71"/>
    </location>
</feature>
<feature type="repeat" description="Pumilio" evidence="4">
    <location>
        <begin position="247"/>
        <end position="282"/>
    </location>
</feature>
<dbReference type="Pfam" id="PF08144">
    <property type="entry name" value="CPL"/>
    <property type="match status" value="1"/>
</dbReference>
<dbReference type="GO" id="GO:0005730">
    <property type="term" value="C:nucleolus"/>
    <property type="evidence" value="ECO:0007669"/>
    <property type="project" value="TreeGrafter"/>
</dbReference>
<dbReference type="SUPFAM" id="SSF48371">
    <property type="entry name" value="ARM repeat"/>
    <property type="match status" value="1"/>
</dbReference>
<evidence type="ECO:0000256" key="1">
    <source>
        <dbReference type="ARBA" id="ARBA00022737"/>
    </source>
</evidence>
<dbReference type="InterPro" id="IPR012959">
    <property type="entry name" value="CPL_dom"/>
</dbReference>
<comment type="caution">
    <text evidence="7">The sequence shown here is derived from an EMBL/GenBank/DDBJ whole genome shotgun (WGS) entry which is preliminary data.</text>
</comment>
<keyword evidence="3" id="KW-0694">RNA-binding</keyword>
<dbReference type="Pfam" id="PF00806">
    <property type="entry name" value="PUF"/>
    <property type="match status" value="2"/>
</dbReference>
<dbReference type="Proteomes" id="UP001152523">
    <property type="component" value="Unassembled WGS sequence"/>
</dbReference>
<feature type="region of interest" description="Disordered" evidence="5">
    <location>
        <begin position="1"/>
        <end position="174"/>
    </location>
</feature>
<reference evidence="7" key="1">
    <citation type="submission" date="2022-07" db="EMBL/GenBank/DDBJ databases">
        <authorList>
            <person name="Macas J."/>
            <person name="Novak P."/>
            <person name="Neumann P."/>
        </authorList>
    </citation>
    <scope>NUCLEOTIDE SEQUENCE</scope>
</reference>
<feature type="compositionally biased region" description="Basic and acidic residues" evidence="5">
    <location>
        <begin position="1"/>
        <end position="10"/>
    </location>
</feature>
<evidence type="ECO:0000256" key="4">
    <source>
        <dbReference type="PROSITE-ProRule" id="PRU00317"/>
    </source>
</evidence>
<organism evidence="7 8">
    <name type="scientific">Cuscuta epithymum</name>
    <dbReference type="NCBI Taxonomy" id="186058"/>
    <lineage>
        <taxon>Eukaryota</taxon>
        <taxon>Viridiplantae</taxon>
        <taxon>Streptophyta</taxon>
        <taxon>Embryophyta</taxon>
        <taxon>Tracheophyta</taxon>
        <taxon>Spermatophyta</taxon>
        <taxon>Magnoliopsida</taxon>
        <taxon>eudicotyledons</taxon>
        <taxon>Gunneridae</taxon>
        <taxon>Pentapetalae</taxon>
        <taxon>asterids</taxon>
        <taxon>lamiids</taxon>
        <taxon>Solanales</taxon>
        <taxon>Convolvulaceae</taxon>
        <taxon>Cuscuteae</taxon>
        <taxon>Cuscuta</taxon>
        <taxon>Cuscuta subgen. Cuscuta</taxon>
    </lineage>
</organism>
<dbReference type="InterPro" id="IPR040059">
    <property type="entry name" value="PUM3"/>
</dbReference>
<gene>
    <name evidence="7" type="ORF">CEPIT_LOCUS1700</name>
</gene>
<dbReference type="InterPro" id="IPR033133">
    <property type="entry name" value="PUM-HD"/>
</dbReference>
<dbReference type="Gene3D" id="1.25.10.10">
    <property type="entry name" value="Leucine-rich Repeat Variant"/>
    <property type="match status" value="1"/>
</dbReference>
<keyword evidence="1" id="KW-0677">Repeat</keyword>
<dbReference type="EMBL" id="CAMAPF010000010">
    <property type="protein sequence ID" value="CAH9061514.1"/>
    <property type="molecule type" value="Genomic_DNA"/>
</dbReference>
<evidence type="ECO:0000313" key="7">
    <source>
        <dbReference type="EMBL" id="CAH9061514.1"/>
    </source>
</evidence>
<name>A0AAV0C0S0_9ASTE</name>
<dbReference type="AlphaFoldDB" id="A0AAV0C0S0"/>
<protein>
    <recommendedName>
        <fullName evidence="6">PUM-HD domain-containing protein</fullName>
    </recommendedName>
</protein>